<feature type="compositionally biased region" description="Basic and acidic residues" evidence="6">
    <location>
        <begin position="318"/>
        <end position="333"/>
    </location>
</feature>
<organism evidence="9 10">
    <name type="scientific">Rhizobium helianthi</name>
    <dbReference type="NCBI Taxonomy" id="1132695"/>
    <lineage>
        <taxon>Bacteria</taxon>
        <taxon>Pseudomonadati</taxon>
        <taxon>Pseudomonadota</taxon>
        <taxon>Alphaproteobacteria</taxon>
        <taxon>Hyphomicrobiales</taxon>
        <taxon>Rhizobiaceae</taxon>
        <taxon>Rhizobium/Agrobacterium group</taxon>
        <taxon>Rhizobium</taxon>
    </lineage>
</organism>
<dbReference type="InterPro" id="IPR036890">
    <property type="entry name" value="HATPase_C_sf"/>
</dbReference>
<feature type="region of interest" description="Disordered" evidence="6">
    <location>
        <begin position="601"/>
        <end position="683"/>
    </location>
</feature>
<dbReference type="Gene3D" id="3.30.565.10">
    <property type="entry name" value="Histidine kinase-like ATPase, C-terminal domain"/>
    <property type="match status" value="1"/>
</dbReference>
<sequence>MSAVQYPFIDIAIHERVREQFAAGKALVLFSPDMKDVLWANGRGARLFRSATIYDLMERGAPGGDITLRQARAAAGALRKSGDSASFTIRVTAGFERVSARAQVERIDLPDSQSGILLSVPDSPEAQAGSDSASPMLEGFDDPNTHMAVMSENGSLIAASPDFDRLELYAAARFVMIQTLERSSERIIKRLLATALGNLPCALARVTDNPASYLLFIVQPQTEEQAEAPQEPASGSVPQHDDGASQEPAQAEAEAEIETVTHSGSPVQESAFDQALAAIADIDELEEQVEEDPDFTEVGNTLPAALGENDHSASPQALREEAPRPASVSRREPENDELVPADEMPAAASSGETSPFGRRRDTRATRFVWKIDADGNFSEISPELMNAVGPHAAEVTGLSFGDVAALFNLDPEGRITELLNRRDTWSGKTIWWPIEGTSLVVPIDIAALPTYSRSREFDGFRGFGIIRMADAKEDPLALGLTLVSGDQEDEPVLDELDDASFVTFTDRASELRQEDAAAPASEAELPEPAVAQQAEVAEEAEASIETGQPLETEAETPDQAPAEELEPISPEEVDAFYAELEGMDIEDAADLDAAADYHAENADEVEQTPQEPDSEEAGDDAGAEPAPAAAMEEIAALPDEEKADRPIDNSAVDVQEERSPEANEQPERMPLPPIEKPVLRIVENPGQRYTDKIVRFDEHRLRTGDRLTPGEQAAFQEIARRLEAFRRGEEASKPQKAAEIEPAAETPDVARESASQNTARPGSLLHAGLDAEDDALPTAPAVHEVQQEPVVEEVEERDGASIETEEAVDAEDVVQAEDGPHSLEKEGTDPLEQNGEPNVGADDEPDAEVAPEADIEQEREAAPQAEDEEAPITLAQAYAEAANLRPRPQLSAEIIDQMPVALLVHSGDDLIHANAEFLRLTGYESLEQLADVGGLDALLQRHELDDKTSEAGGMVVVRADDVIVPVTARLQSVRYEEGSALILALMPNTAGTEAAKPDLSPKAIAEHQAQADEVTRLTVEVDELRAILDTATDGVVTLGADGDIRSMNRAASALFNYDNAETIGKPFVMLFAHESQKSVLDYLSGLTGFGVASLLNDGREVIGRESSGGFVPLFMTIGKLSSSNGFCAVIRDITQWKRTEEELRNAKRAAETASAHKTEFLAHVSHEIRTPLNAIIGFADMMATERLGPIGHSRYVEYANDIGRSGRHVLDIVNDLLDISKIEAGEMDLDFASVGLNETIAEAVSLLQPQANTQRVIIRTALSQAVPPVVADLRSIKQIVLNILSNAIRFTPSGGQIVVSTSYEANGSVVLRVRDTGIGMTRSELELAMKPFRQVAGASRKRGDGTGLGLPLTKAMVDANRAVFSIHSAPNEGTLVEVTFPSPRVLAD</sequence>
<evidence type="ECO:0000313" key="9">
    <source>
        <dbReference type="EMBL" id="MFD1745960.1"/>
    </source>
</evidence>
<dbReference type="SMART" id="SM00388">
    <property type="entry name" value="HisKA"/>
    <property type="match status" value="1"/>
</dbReference>
<feature type="domain" description="PAS" evidence="8">
    <location>
        <begin position="1020"/>
        <end position="1080"/>
    </location>
</feature>
<dbReference type="SUPFAM" id="SSF47384">
    <property type="entry name" value="Homodimeric domain of signal transducing histidine kinase"/>
    <property type="match status" value="1"/>
</dbReference>
<dbReference type="Pfam" id="PF00512">
    <property type="entry name" value="HisKA"/>
    <property type="match status" value="1"/>
</dbReference>
<dbReference type="InterPro" id="IPR013767">
    <property type="entry name" value="PAS_fold"/>
</dbReference>
<dbReference type="InterPro" id="IPR004358">
    <property type="entry name" value="Sig_transdc_His_kin-like_C"/>
</dbReference>
<feature type="region of interest" description="Disordered" evidence="6">
    <location>
        <begin position="288"/>
        <end position="358"/>
    </location>
</feature>
<feature type="compositionally biased region" description="Low complexity" evidence="6">
    <location>
        <begin position="222"/>
        <end position="233"/>
    </location>
</feature>
<feature type="compositionally biased region" description="Acidic residues" evidence="6">
    <location>
        <begin position="602"/>
        <end position="622"/>
    </location>
</feature>
<evidence type="ECO:0000256" key="4">
    <source>
        <dbReference type="ARBA" id="ARBA00022679"/>
    </source>
</evidence>
<keyword evidence="9" id="KW-0547">Nucleotide-binding</keyword>
<dbReference type="CDD" id="cd00130">
    <property type="entry name" value="PAS"/>
    <property type="match status" value="1"/>
</dbReference>
<dbReference type="SUPFAM" id="SSF55785">
    <property type="entry name" value="PYP-like sensor domain (PAS domain)"/>
    <property type="match status" value="1"/>
</dbReference>
<evidence type="ECO:0000256" key="6">
    <source>
        <dbReference type="SAM" id="MobiDB-lite"/>
    </source>
</evidence>
<feature type="compositionally biased region" description="Acidic residues" evidence="6">
    <location>
        <begin position="552"/>
        <end position="569"/>
    </location>
</feature>
<feature type="compositionally biased region" description="Acidic residues" evidence="6">
    <location>
        <begin position="803"/>
        <end position="815"/>
    </location>
</feature>
<comment type="catalytic activity">
    <reaction evidence="1">
        <text>ATP + protein L-histidine = ADP + protein N-phospho-L-histidine.</text>
        <dbReference type="EC" id="2.7.13.3"/>
    </reaction>
</comment>
<dbReference type="SMART" id="SM00091">
    <property type="entry name" value="PAS"/>
    <property type="match status" value="3"/>
</dbReference>
<dbReference type="GO" id="GO:0005524">
    <property type="term" value="F:ATP binding"/>
    <property type="evidence" value="ECO:0007669"/>
    <property type="project" value="UniProtKB-KW"/>
</dbReference>
<proteinExistence type="predicted"/>
<dbReference type="PROSITE" id="PS50109">
    <property type="entry name" value="HIS_KIN"/>
    <property type="match status" value="1"/>
</dbReference>
<dbReference type="EMBL" id="JBHUEQ010000017">
    <property type="protein sequence ID" value="MFD1745960.1"/>
    <property type="molecule type" value="Genomic_DNA"/>
</dbReference>
<name>A0ABW4M3S6_9HYPH</name>
<feature type="region of interest" description="Disordered" evidence="6">
    <location>
        <begin position="537"/>
        <end position="569"/>
    </location>
</feature>
<dbReference type="CDD" id="cd00082">
    <property type="entry name" value="HisKA"/>
    <property type="match status" value="1"/>
</dbReference>
<feature type="compositionally biased region" description="Basic and acidic residues" evidence="6">
    <location>
        <begin position="655"/>
        <end position="667"/>
    </location>
</feature>
<dbReference type="PANTHER" id="PTHR43047">
    <property type="entry name" value="TWO-COMPONENT HISTIDINE PROTEIN KINASE"/>
    <property type="match status" value="1"/>
</dbReference>
<feature type="compositionally biased region" description="Low complexity" evidence="6">
    <location>
        <begin position="623"/>
        <end position="637"/>
    </location>
</feature>
<keyword evidence="9" id="KW-0067">ATP-binding</keyword>
<dbReference type="Proteomes" id="UP001597322">
    <property type="component" value="Unassembled WGS sequence"/>
</dbReference>
<keyword evidence="4" id="KW-0808">Transferase</keyword>
<feature type="region of interest" description="Disordered" evidence="6">
    <location>
        <begin position="222"/>
        <end position="257"/>
    </location>
</feature>
<dbReference type="Pfam" id="PF13188">
    <property type="entry name" value="PAS_8"/>
    <property type="match status" value="1"/>
</dbReference>
<dbReference type="InterPro" id="IPR003594">
    <property type="entry name" value="HATPase_dom"/>
</dbReference>
<feature type="region of interest" description="Disordered" evidence="6">
    <location>
        <begin position="726"/>
        <end position="869"/>
    </location>
</feature>
<feature type="compositionally biased region" description="Acidic residues" evidence="6">
    <location>
        <begin position="841"/>
        <end position="855"/>
    </location>
</feature>
<protein>
    <recommendedName>
        <fullName evidence="2">histidine kinase</fullName>
        <ecNumber evidence="2">2.7.13.3</ecNumber>
    </recommendedName>
</protein>
<feature type="domain" description="Histidine kinase" evidence="7">
    <location>
        <begin position="1163"/>
        <end position="1384"/>
    </location>
</feature>
<dbReference type="RefSeq" id="WP_377400641.1">
    <property type="nucleotide sequence ID" value="NZ_JBHUEQ010000017.1"/>
</dbReference>
<gene>
    <name evidence="9" type="ORF">ACFSE1_10860</name>
</gene>
<dbReference type="InterPro" id="IPR036097">
    <property type="entry name" value="HisK_dim/P_sf"/>
</dbReference>
<evidence type="ECO:0000259" key="8">
    <source>
        <dbReference type="PROSITE" id="PS50112"/>
    </source>
</evidence>
<dbReference type="NCBIfam" id="TIGR00229">
    <property type="entry name" value="sensory_box"/>
    <property type="match status" value="1"/>
</dbReference>
<dbReference type="InterPro" id="IPR035965">
    <property type="entry name" value="PAS-like_dom_sf"/>
</dbReference>
<dbReference type="SMART" id="SM00387">
    <property type="entry name" value="HATPase_c"/>
    <property type="match status" value="1"/>
</dbReference>
<dbReference type="InterPro" id="IPR003661">
    <property type="entry name" value="HisK_dim/P_dom"/>
</dbReference>
<accession>A0ABW4M3S6</accession>
<keyword evidence="10" id="KW-1185">Reference proteome</keyword>
<keyword evidence="3" id="KW-0597">Phosphoprotein</keyword>
<dbReference type="Gene3D" id="1.10.287.130">
    <property type="match status" value="1"/>
</dbReference>
<dbReference type="PROSITE" id="PS50112">
    <property type="entry name" value="PAS"/>
    <property type="match status" value="1"/>
</dbReference>
<dbReference type="Pfam" id="PF00989">
    <property type="entry name" value="PAS"/>
    <property type="match status" value="1"/>
</dbReference>
<evidence type="ECO:0000256" key="3">
    <source>
        <dbReference type="ARBA" id="ARBA00022553"/>
    </source>
</evidence>
<dbReference type="Pfam" id="PF02518">
    <property type="entry name" value="HATPase_c"/>
    <property type="match status" value="1"/>
</dbReference>
<feature type="compositionally biased region" description="Basic and acidic residues" evidence="6">
    <location>
        <begin position="818"/>
        <end position="828"/>
    </location>
</feature>
<reference evidence="10" key="1">
    <citation type="journal article" date="2019" name="Int. J. Syst. Evol. Microbiol.">
        <title>The Global Catalogue of Microorganisms (GCM) 10K type strain sequencing project: providing services to taxonomists for standard genome sequencing and annotation.</title>
        <authorList>
            <consortium name="The Broad Institute Genomics Platform"/>
            <consortium name="The Broad Institute Genome Sequencing Center for Infectious Disease"/>
            <person name="Wu L."/>
            <person name="Ma J."/>
        </authorList>
    </citation>
    <scope>NUCLEOTIDE SEQUENCE [LARGE SCALE GENOMIC DNA]</scope>
    <source>
        <strain evidence="10">CG52</strain>
    </source>
</reference>
<evidence type="ECO:0000256" key="1">
    <source>
        <dbReference type="ARBA" id="ARBA00000085"/>
    </source>
</evidence>
<evidence type="ECO:0000313" key="10">
    <source>
        <dbReference type="Proteomes" id="UP001597322"/>
    </source>
</evidence>
<keyword evidence="5" id="KW-0418">Kinase</keyword>
<dbReference type="PANTHER" id="PTHR43047:SF72">
    <property type="entry name" value="OSMOSENSING HISTIDINE PROTEIN KINASE SLN1"/>
    <property type="match status" value="1"/>
</dbReference>
<evidence type="ECO:0000256" key="5">
    <source>
        <dbReference type="ARBA" id="ARBA00022777"/>
    </source>
</evidence>
<dbReference type="SUPFAM" id="SSF55874">
    <property type="entry name" value="ATPase domain of HSP90 chaperone/DNA topoisomerase II/histidine kinase"/>
    <property type="match status" value="1"/>
</dbReference>
<dbReference type="EC" id="2.7.13.3" evidence="2"/>
<evidence type="ECO:0000256" key="2">
    <source>
        <dbReference type="ARBA" id="ARBA00012438"/>
    </source>
</evidence>
<dbReference type="PRINTS" id="PR00344">
    <property type="entry name" value="BCTRLSENSOR"/>
</dbReference>
<dbReference type="InterPro" id="IPR005467">
    <property type="entry name" value="His_kinase_dom"/>
</dbReference>
<comment type="caution">
    <text evidence="9">The sequence shown here is derived from an EMBL/GenBank/DDBJ whole genome shotgun (WGS) entry which is preliminary data.</text>
</comment>
<feature type="compositionally biased region" description="Basic and acidic residues" evidence="6">
    <location>
        <begin position="726"/>
        <end position="739"/>
    </location>
</feature>
<dbReference type="InterPro" id="IPR000014">
    <property type="entry name" value="PAS"/>
</dbReference>
<evidence type="ECO:0000259" key="7">
    <source>
        <dbReference type="PROSITE" id="PS50109"/>
    </source>
</evidence>
<dbReference type="Gene3D" id="3.30.450.20">
    <property type="entry name" value="PAS domain"/>
    <property type="match status" value="1"/>
</dbReference>